<evidence type="ECO:0000256" key="1">
    <source>
        <dbReference type="SAM" id="MobiDB-lite"/>
    </source>
</evidence>
<dbReference type="EMBL" id="LWDX02040943">
    <property type="protein sequence ID" value="OEL24017.1"/>
    <property type="molecule type" value="Genomic_DNA"/>
</dbReference>
<proteinExistence type="predicted"/>
<accession>A0A1E5VFX4</accession>
<dbReference type="Pfam" id="PF14303">
    <property type="entry name" value="NAM-associated"/>
    <property type="match status" value="1"/>
</dbReference>
<dbReference type="OrthoDB" id="2507178at2759"/>
<dbReference type="PANTHER" id="PTHR45125">
    <property type="entry name" value="F21J9.4-RELATED"/>
    <property type="match status" value="1"/>
</dbReference>
<evidence type="ECO:0000313" key="3">
    <source>
        <dbReference type="EMBL" id="OEL24017.1"/>
    </source>
</evidence>
<protein>
    <recommendedName>
        <fullName evidence="2">No apical meristem-associated C-terminal domain-containing protein</fullName>
    </recommendedName>
</protein>
<dbReference type="Proteomes" id="UP000095767">
    <property type="component" value="Unassembled WGS sequence"/>
</dbReference>
<keyword evidence="4" id="KW-1185">Reference proteome</keyword>
<organism evidence="3 4">
    <name type="scientific">Dichanthelium oligosanthes</name>
    <dbReference type="NCBI Taxonomy" id="888268"/>
    <lineage>
        <taxon>Eukaryota</taxon>
        <taxon>Viridiplantae</taxon>
        <taxon>Streptophyta</taxon>
        <taxon>Embryophyta</taxon>
        <taxon>Tracheophyta</taxon>
        <taxon>Spermatophyta</taxon>
        <taxon>Magnoliopsida</taxon>
        <taxon>Liliopsida</taxon>
        <taxon>Poales</taxon>
        <taxon>Poaceae</taxon>
        <taxon>PACMAD clade</taxon>
        <taxon>Panicoideae</taxon>
        <taxon>Panicodae</taxon>
        <taxon>Paniceae</taxon>
        <taxon>Dichantheliinae</taxon>
        <taxon>Dichanthelium</taxon>
    </lineage>
</organism>
<feature type="compositionally biased region" description="Polar residues" evidence="1">
    <location>
        <begin position="253"/>
        <end position="262"/>
    </location>
</feature>
<dbReference type="PANTHER" id="PTHR45125:SF3">
    <property type="entry name" value="NO-APICAL-MERISTEM-ASSOCIATED CARBOXY-TERMINAL DOMAIN PROTEIN"/>
    <property type="match status" value="1"/>
</dbReference>
<dbReference type="STRING" id="888268.A0A1E5VFX4"/>
<evidence type="ECO:0000259" key="2">
    <source>
        <dbReference type="Pfam" id="PF14303"/>
    </source>
</evidence>
<evidence type="ECO:0000313" key="4">
    <source>
        <dbReference type="Proteomes" id="UP000095767"/>
    </source>
</evidence>
<dbReference type="InterPro" id="IPR029466">
    <property type="entry name" value="NAM-associated_C"/>
</dbReference>
<feature type="domain" description="No apical meristem-associated C-terminal" evidence="2">
    <location>
        <begin position="210"/>
        <end position="289"/>
    </location>
</feature>
<dbReference type="AlphaFoldDB" id="A0A1E5VFX4"/>
<name>A0A1E5VFX4_9POAL</name>
<reference evidence="3 4" key="1">
    <citation type="submission" date="2016-09" db="EMBL/GenBank/DDBJ databases">
        <title>The draft genome of Dichanthelium oligosanthes: A C3 panicoid grass species.</title>
        <authorList>
            <person name="Studer A.J."/>
            <person name="Schnable J.C."/>
            <person name="Brutnell T.P."/>
        </authorList>
    </citation>
    <scope>NUCLEOTIDE SEQUENCE [LARGE SCALE GENOMIC DNA]</scope>
    <source>
        <strain evidence="4">cv. Kellogg 1175</strain>
        <tissue evidence="3">Leaf</tissue>
    </source>
</reference>
<sequence length="314" mass="35085">MMTESAAMIRNIVVDAFSPISLSEIDNMNLALINIEAVATEVEQQAMECEAAFEPTVEPEVEEAVDPDDTVHADWVPYTDVDYFDFDDFMHLADSDLPDGPDERWRLISSTTWSKSRSREHRTVFEPLGPTTLEAGKSEKTIETNYNGQKGDTYPPRSLRSLEGRWQDIKEQVGKFEGYYNAVLCENRSGFTDSNKTAAAVILYNRMEAKPFTIMHCWDILRNQPKWMHLHEKTAHGGNLADSSPAVDLSDSVPRNQDSSLVVGNKRSQGRDSSKAVKKASSSEPGSQSTADFTLLLSEMHVENMGLLKASKVK</sequence>
<gene>
    <name evidence="3" type="ORF">BAE44_0014962</name>
</gene>
<feature type="region of interest" description="Disordered" evidence="1">
    <location>
        <begin position="236"/>
        <end position="290"/>
    </location>
</feature>
<comment type="caution">
    <text evidence="3">The sequence shown here is derived from an EMBL/GenBank/DDBJ whole genome shotgun (WGS) entry which is preliminary data.</text>
</comment>